<dbReference type="Proteomes" id="UP001428341">
    <property type="component" value="Unassembled WGS sequence"/>
</dbReference>
<evidence type="ECO:0000256" key="4">
    <source>
        <dbReference type="ARBA" id="ARBA00058438"/>
    </source>
</evidence>
<feature type="region of interest" description="Disordered" evidence="6">
    <location>
        <begin position="937"/>
        <end position="1000"/>
    </location>
</feature>
<feature type="domain" description="RRM" evidence="7">
    <location>
        <begin position="317"/>
        <end position="390"/>
    </location>
</feature>
<dbReference type="InterPro" id="IPR000504">
    <property type="entry name" value="RRM_dom"/>
</dbReference>
<evidence type="ECO:0000256" key="2">
    <source>
        <dbReference type="ARBA" id="ARBA00022884"/>
    </source>
</evidence>
<dbReference type="InterPro" id="IPR012677">
    <property type="entry name" value="Nucleotide-bd_a/b_plait_sf"/>
</dbReference>
<gene>
    <name evidence="8" type="ORF">WN944_019280</name>
</gene>
<dbReference type="EMBL" id="JBCGBO010000007">
    <property type="protein sequence ID" value="KAK9187881.1"/>
    <property type="molecule type" value="Genomic_DNA"/>
</dbReference>
<proteinExistence type="predicted"/>
<keyword evidence="1" id="KW-0677">Repeat</keyword>
<sequence length="1000" mass="110023">MSHEPIHLSQAKPTKPCEIAVLFGLHNFKVKLASSNCCAMPFEIMDHRSGSAPTHFSEEIRFPAERQIGFWKPNTMSDQQGSDGTVPMLGGKFVASSPMENFSPVGIPSVDWLELQQSTLARDKMKRLGIVGEEGAANLSENSWNSVNHHPKSWSNLAVQPGINSLSGNRSGINGIQSESSLFSSSLSDIFTRKMKLSGNEILSRQPLNAVASHHQPEEPFESLKEIEAQTIGNLLPDEDDLFSGVTDDMGHNFQANTVDDLEDFDLFSSGGGMELEGDDRLFAVQKNSDFVGGVSNQGVSAGSVVGEHPYGEHPSRTLFVRNINSNVEDSELKALFEQFGDIRTIYTACKHRGFVMISYYDIRAARNAMKALQNKPLRRRKLDIHYSIPKDNPSEKDANQGTLVVFNLDSSVSTEELHQIFGIYGEIREIRDTPHKHNHKFIEFYDIRAAETALRTLNRSDVAGKQIKLEASRPGGARRFMVQSEQEQDDLNLCQIPFDDLSSGQMVSSGVITSTCMDNGSIQVLHSATRSPAIALTESHQTSSVPNGLPSLARVGSIGKQFGHYEPNLSLDEMKFGNQHPSFHPHSLPEYHDSLANGLPYNSPSTIADIASSVGTKIKDGLDSRHIRGVSSNGHLMEPTGGVFGSPRNGSYSLHGNPYVWNNSNSHQQHPSSPMVWPNSPSFLNGLHANRVAHMPGFPRVPPLMLNATSPAHHHIGSAPAVNPSLWDRQHAYAGESPETSNFHLGSLGSGGFLGRSPSHHVDIASQNILSHVGGNCMDMTKNVGMRSPQQICHLFPGRNPMMSMQTSFDSSNERMRNLSYRRNESNSNHADKKQYELDIDRILRGDDSRTTLMIKNIPNKMSNKCNVGYAFINMIDPRQIIPFHQAFNGKKWEKFNSEKVASLAYARIQGKAALIAHFQNSSLMNEDKRCRPILFHTDGPNAGDPEPFPMGTNIRSRLGKPRINGNEESQRQGFTSVSGNGEESPNGSDSSGSSKGSD</sequence>
<dbReference type="Pfam" id="PF00076">
    <property type="entry name" value="RRM_1"/>
    <property type="match status" value="2"/>
</dbReference>
<dbReference type="CDD" id="cd12524">
    <property type="entry name" value="RRM1_MEI2_like"/>
    <property type="match status" value="1"/>
</dbReference>
<dbReference type="SUPFAM" id="SSF54928">
    <property type="entry name" value="RNA-binding domain, RBD"/>
    <property type="match status" value="2"/>
</dbReference>
<evidence type="ECO:0000256" key="6">
    <source>
        <dbReference type="SAM" id="MobiDB-lite"/>
    </source>
</evidence>
<evidence type="ECO:0000313" key="8">
    <source>
        <dbReference type="EMBL" id="KAK9187881.1"/>
    </source>
</evidence>
<evidence type="ECO:0000313" key="9">
    <source>
        <dbReference type="Proteomes" id="UP001428341"/>
    </source>
</evidence>
<evidence type="ECO:0000259" key="7">
    <source>
        <dbReference type="PROSITE" id="PS50102"/>
    </source>
</evidence>
<dbReference type="GO" id="GO:0045927">
    <property type="term" value="P:positive regulation of growth"/>
    <property type="evidence" value="ECO:0007669"/>
    <property type="project" value="UniProtKB-ARBA"/>
</dbReference>
<accession>A0AAP0QJB1</accession>
<dbReference type="InterPro" id="IPR007201">
    <property type="entry name" value="Mei2-like_Rrm_C"/>
</dbReference>
<protein>
    <recommendedName>
        <fullName evidence="7">RRM domain-containing protein</fullName>
    </recommendedName>
</protein>
<keyword evidence="3" id="KW-0469">Meiosis</keyword>
<comment type="function">
    <text evidence="4">Probable RNA-binding protein that plays a role in meiosis and vegetative growth.</text>
</comment>
<evidence type="ECO:0000256" key="5">
    <source>
        <dbReference type="PROSITE-ProRule" id="PRU00176"/>
    </source>
</evidence>
<dbReference type="Gene3D" id="3.30.70.330">
    <property type="match status" value="2"/>
</dbReference>
<dbReference type="PANTHER" id="PTHR23189">
    <property type="entry name" value="RNA RECOGNITION MOTIF-CONTAINING"/>
    <property type="match status" value="1"/>
</dbReference>
<dbReference type="InterPro" id="IPR035979">
    <property type="entry name" value="RBD_domain_sf"/>
</dbReference>
<dbReference type="CDD" id="cd12529">
    <property type="entry name" value="RRM2_MEI2_like"/>
    <property type="match status" value="1"/>
</dbReference>
<dbReference type="FunFam" id="3.30.70.330:FF:000101">
    <property type="entry name" value="Protein MEI2-like 1"/>
    <property type="match status" value="1"/>
</dbReference>
<name>A0AAP0QJB1_9ROSI</name>
<feature type="compositionally biased region" description="Low complexity" evidence="6">
    <location>
        <begin position="978"/>
        <end position="1000"/>
    </location>
</feature>
<dbReference type="GO" id="GO:0051321">
    <property type="term" value="P:meiotic cell cycle"/>
    <property type="evidence" value="ECO:0007669"/>
    <property type="project" value="UniProtKB-KW"/>
</dbReference>
<feature type="domain" description="RRM" evidence="7">
    <location>
        <begin position="402"/>
        <end position="475"/>
    </location>
</feature>
<dbReference type="AlphaFoldDB" id="A0AAP0QJB1"/>
<keyword evidence="2 5" id="KW-0694">RNA-binding</keyword>
<reference evidence="8 9" key="1">
    <citation type="submission" date="2024-05" db="EMBL/GenBank/DDBJ databases">
        <title>Haplotype-resolved chromosome-level genome assembly of Huyou (Citrus changshanensis).</title>
        <authorList>
            <person name="Miao C."/>
            <person name="Chen W."/>
            <person name="Wu Y."/>
            <person name="Wang L."/>
            <person name="Zhao S."/>
            <person name="Grierson D."/>
            <person name="Xu C."/>
            <person name="Chen K."/>
        </authorList>
    </citation>
    <scope>NUCLEOTIDE SEQUENCE [LARGE SCALE GENOMIC DNA]</scope>
    <source>
        <strain evidence="8">01-14</strain>
        <tissue evidence="8">Leaf</tissue>
    </source>
</reference>
<dbReference type="InterPro" id="IPR034453">
    <property type="entry name" value="MEI2-like_RRM1"/>
</dbReference>
<evidence type="ECO:0000256" key="1">
    <source>
        <dbReference type="ARBA" id="ARBA00022737"/>
    </source>
</evidence>
<dbReference type="GO" id="GO:0045836">
    <property type="term" value="P:positive regulation of meiotic nuclear division"/>
    <property type="evidence" value="ECO:0007669"/>
    <property type="project" value="UniProtKB-ARBA"/>
</dbReference>
<dbReference type="SMART" id="SM00360">
    <property type="entry name" value="RRM"/>
    <property type="match status" value="2"/>
</dbReference>
<keyword evidence="9" id="KW-1185">Reference proteome</keyword>
<dbReference type="FunFam" id="3.30.70.330:FF:000063">
    <property type="entry name" value="MEI2-like protein 5 isoform 2"/>
    <property type="match status" value="1"/>
</dbReference>
<organism evidence="8 9">
    <name type="scientific">Citrus x changshan-huyou</name>
    <dbReference type="NCBI Taxonomy" id="2935761"/>
    <lineage>
        <taxon>Eukaryota</taxon>
        <taxon>Viridiplantae</taxon>
        <taxon>Streptophyta</taxon>
        <taxon>Embryophyta</taxon>
        <taxon>Tracheophyta</taxon>
        <taxon>Spermatophyta</taxon>
        <taxon>Magnoliopsida</taxon>
        <taxon>eudicotyledons</taxon>
        <taxon>Gunneridae</taxon>
        <taxon>Pentapetalae</taxon>
        <taxon>rosids</taxon>
        <taxon>malvids</taxon>
        <taxon>Sapindales</taxon>
        <taxon>Rutaceae</taxon>
        <taxon>Aurantioideae</taxon>
        <taxon>Citrus</taxon>
    </lineage>
</organism>
<dbReference type="GO" id="GO:0003723">
    <property type="term" value="F:RNA binding"/>
    <property type="evidence" value="ECO:0007669"/>
    <property type="project" value="UniProtKB-UniRule"/>
</dbReference>
<comment type="caution">
    <text evidence="8">The sequence shown here is derived from an EMBL/GenBank/DDBJ whole genome shotgun (WGS) entry which is preliminary data.</text>
</comment>
<dbReference type="Pfam" id="PF04059">
    <property type="entry name" value="RRM_2"/>
    <property type="match status" value="1"/>
</dbReference>
<evidence type="ECO:0000256" key="3">
    <source>
        <dbReference type="ARBA" id="ARBA00023254"/>
    </source>
</evidence>
<dbReference type="PROSITE" id="PS50102">
    <property type="entry name" value="RRM"/>
    <property type="match status" value="2"/>
</dbReference>